<evidence type="ECO:0000256" key="3">
    <source>
        <dbReference type="ARBA" id="ARBA00022475"/>
    </source>
</evidence>
<dbReference type="NCBIfam" id="TIGR03920">
    <property type="entry name" value="T7SS_EccD"/>
    <property type="match status" value="1"/>
</dbReference>
<feature type="transmembrane region" description="Helical" evidence="7">
    <location>
        <begin position="302"/>
        <end position="319"/>
    </location>
</feature>
<keyword evidence="6 7" id="KW-0472">Membrane</keyword>
<evidence type="ECO:0000256" key="5">
    <source>
        <dbReference type="ARBA" id="ARBA00022989"/>
    </source>
</evidence>
<comment type="similarity">
    <text evidence="2">Belongs to the EccD/Snm4 family.</text>
</comment>
<keyword evidence="3" id="KW-1003">Cell membrane</keyword>
<comment type="caution">
    <text evidence="9">The sequence shown here is derived from an EMBL/GenBank/DDBJ whole genome shotgun (WGS) entry which is preliminary data.</text>
</comment>
<evidence type="ECO:0000259" key="8">
    <source>
        <dbReference type="Pfam" id="PF19053"/>
    </source>
</evidence>
<organism evidence="9 10">
    <name type="scientific">Micromonospora jinlongensis</name>
    <dbReference type="NCBI Taxonomy" id="1287877"/>
    <lineage>
        <taxon>Bacteria</taxon>
        <taxon>Bacillati</taxon>
        <taxon>Actinomycetota</taxon>
        <taxon>Actinomycetes</taxon>
        <taxon>Micromonosporales</taxon>
        <taxon>Micromonosporaceae</taxon>
        <taxon>Micromonospora</taxon>
    </lineage>
</organism>
<dbReference type="RefSeq" id="WP_179781401.1">
    <property type="nucleotide sequence ID" value="NZ_JACCHK010000001.1"/>
</dbReference>
<dbReference type="InterPro" id="IPR006707">
    <property type="entry name" value="T7SS_EccD"/>
</dbReference>
<comment type="subcellular location">
    <subcellularLocation>
        <location evidence="1">Cell membrane</location>
        <topology evidence="1">Multi-pass membrane protein</topology>
    </subcellularLocation>
</comment>
<dbReference type="Pfam" id="PF19053">
    <property type="entry name" value="EccD"/>
    <property type="match status" value="1"/>
</dbReference>
<keyword evidence="10" id="KW-1185">Reference proteome</keyword>
<evidence type="ECO:0000256" key="1">
    <source>
        <dbReference type="ARBA" id="ARBA00004651"/>
    </source>
</evidence>
<gene>
    <name evidence="9" type="ORF">HNR22_003707</name>
</gene>
<dbReference type="InterPro" id="IPR024962">
    <property type="entry name" value="YukD-like"/>
</dbReference>
<feature type="transmembrane region" description="Helical" evidence="7">
    <location>
        <begin position="419"/>
        <end position="438"/>
    </location>
</feature>
<feature type="transmembrane region" description="Helical" evidence="7">
    <location>
        <begin position="325"/>
        <end position="342"/>
    </location>
</feature>
<feature type="transmembrane region" description="Helical" evidence="7">
    <location>
        <begin position="170"/>
        <end position="190"/>
    </location>
</feature>
<dbReference type="Proteomes" id="UP000523545">
    <property type="component" value="Unassembled WGS sequence"/>
</dbReference>
<feature type="transmembrane region" description="Helical" evidence="7">
    <location>
        <begin position="144"/>
        <end position="163"/>
    </location>
</feature>
<dbReference type="GO" id="GO:0005886">
    <property type="term" value="C:plasma membrane"/>
    <property type="evidence" value="ECO:0007669"/>
    <property type="project" value="UniProtKB-SubCell"/>
</dbReference>
<feature type="transmembrane region" description="Helical" evidence="7">
    <location>
        <begin position="196"/>
        <end position="215"/>
    </location>
</feature>
<feature type="transmembrane region" description="Helical" evidence="7">
    <location>
        <begin position="118"/>
        <end position="138"/>
    </location>
</feature>
<dbReference type="Gene3D" id="3.10.20.90">
    <property type="entry name" value="Phosphatidylinositol 3-kinase Catalytic Subunit, Chain A, domain 1"/>
    <property type="match status" value="1"/>
</dbReference>
<evidence type="ECO:0000256" key="2">
    <source>
        <dbReference type="ARBA" id="ARBA00006162"/>
    </source>
</evidence>
<evidence type="ECO:0000256" key="4">
    <source>
        <dbReference type="ARBA" id="ARBA00022692"/>
    </source>
</evidence>
<keyword evidence="5 7" id="KW-1133">Transmembrane helix</keyword>
<feature type="transmembrane region" description="Helical" evidence="7">
    <location>
        <begin position="222"/>
        <end position="242"/>
    </location>
</feature>
<evidence type="ECO:0000313" key="10">
    <source>
        <dbReference type="Proteomes" id="UP000523545"/>
    </source>
</evidence>
<dbReference type="InterPro" id="IPR044049">
    <property type="entry name" value="EccD_transm"/>
</dbReference>
<dbReference type="AlphaFoldDB" id="A0A7Y9X538"/>
<accession>A0A7Y9X538</accession>
<dbReference type="EMBL" id="JACCHK010000001">
    <property type="protein sequence ID" value="NYH43980.1"/>
    <property type="molecule type" value="Genomic_DNA"/>
</dbReference>
<feature type="transmembrane region" description="Helical" evidence="7">
    <location>
        <begin position="378"/>
        <end position="399"/>
    </location>
</feature>
<name>A0A7Y9X538_9ACTN</name>
<evidence type="ECO:0000313" key="9">
    <source>
        <dbReference type="EMBL" id="NYH43980.1"/>
    </source>
</evidence>
<proteinExistence type="inferred from homology"/>
<feature type="domain" description="EccD-like transmembrane" evidence="8">
    <location>
        <begin position="122"/>
        <end position="438"/>
    </location>
</feature>
<keyword evidence="4 7" id="KW-0812">Transmembrane</keyword>
<dbReference type="Pfam" id="PF08817">
    <property type="entry name" value="YukD"/>
    <property type="match status" value="1"/>
</dbReference>
<reference evidence="9 10" key="1">
    <citation type="submission" date="2020-07" db="EMBL/GenBank/DDBJ databases">
        <title>Sequencing the genomes of 1000 actinobacteria strains.</title>
        <authorList>
            <person name="Klenk H.-P."/>
        </authorList>
    </citation>
    <scope>NUCLEOTIDE SEQUENCE [LARGE SCALE GENOMIC DNA]</scope>
    <source>
        <strain evidence="9 10">DSM 45876</strain>
    </source>
</reference>
<evidence type="ECO:0000256" key="7">
    <source>
        <dbReference type="SAM" id="Phobius"/>
    </source>
</evidence>
<feature type="transmembrane region" description="Helical" evidence="7">
    <location>
        <begin position="248"/>
        <end position="271"/>
    </location>
</feature>
<sequence>MTQAQTPTAAGQLSRVTLAGARRRIDLVLPADEPLGLLLPEIVAMVGHRPMDDSRGYQISTLDGTVLDPAGSLRQAAVPDGAMLRVDPISEAPPAAIVHDVADEVGDDLSRRYGRWGVAARMWTATAVCLLAATMAAVLAAPRLGAALVSAIGGVIALSGLLVGLTAKRAVGMAVLLSGAAMVMSMVPGLTNGQTLRWALWAVGVGCVVLAVGAVTGNRRAGVLGGGTVLALVAGWGVPLALDMPAERVAAVLAIVSVGMLGLLPRIAMIASGLTRLDDRRSNDELVSRVTVEAAVDSAHRGLAVAAVATATSATLGGLVLAATAGPWALVLAALVASALLLRMRAFPLAVEVVGLVTGALVIVGGLLTRWVRDTPDAWWGPALAALAVCAVALVILAYRPPPHALARARQYADRAEALTVMALVPVAVGVFGLYSRLLTTF</sequence>
<feature type="transmembrane region" description="Helical" evidence="7">
    <location>
        <begin position="349"/>
        <end position="372"/>
    </location>
</feature>
<evidence type="ECO:0000256" key="6">
    <source>
        <dbReference type="ARBA" id="ARBA00023136"/>
    </source>
</evidence>
<protein>
    <submittedName>
        <fullName evidence="9">Type VII secretion integral membrane protein EccD</fullName>
    </submittedName>
</protein>